<name>A0A3L5TQ44_MYTGA</name>
<feature type="non-terminal residue" evidence="1">
    <location>
        <position position="1"/>
    </location>
</feature>
<comment type="caution">
    <text evidence="1">The sequence shown here is derived from an EMBL/GenBank/DDBJ whole genome shotgun (WGS) entry which is preliminary data.</text>
</comment>
<protein>
    <submittedName>
        <fullName evidence="1">Uncharacterized protein</fullName>
    </submittedName>
</protein>
<accession>A0A3L5TQ44</accession>
<dbReference type="EMBL" id="KV592716">
    <property type="protein sequence ID" value="OPL21318.1"/>
    <property type="molecule type" value="Genomic_DNA"/>
</dbReference>
<reference evidence="1 2" key="1">
    <citation type="journal article" date="2016" name="PLoS ONE">
        <title>A First Insight into the Genome of the Filter-Feeder Mussel Mytilus galloprovincialis.</title>
        <authorList>
            <person name="Murgarella M."/>
            <person name="Puiu D."/>
            <person name="Novoa B."/>
            <person name="Figueras A."/>
            <person name="Posada D."/>
            <person name="Canchaya C."/>
        </authorList>
    </citation>
    <scope>NUCLEOTIDE SEQUENCE [LARGE SCALE GENOMIC DNA]</scope>
    <source>
        <tissue evidence="1">Muscle</tissue>
    </source>
</reference>
<keyword evidence="2" id="KW-1185">Reference proteome</keyword>
<sequence length="149" mass="17179">MTLYCVNDSFSSKIQDAILSVCSENYSSQGIEVDGIVCVTFKNPATNCVVRIHESLGKEQNYAQQPKSCLNFYQEENLNKQVTQSTINDNRLEVHNENNEQMYLYEHGEENDVHESSEHDDHGDRMHLIARFPRSHGQYFELSKTNNSE</sequence>
<evidence type="ECO:0000313" key="2">
    <source>
        <dbReference type="Proteomes" id="UP000266721"/>
    </source>
</evidence>
<organism evidence="1 2">
    <name type="scientific">Mytilus galloprovincialis</name>
    <name type="common">Mediterranean mussel</name>
    <dbReference type="NCBI Taxonomy" id="29158"/>
    <lineage>
        <taxon>Eukaryota</taxon>
        <taxon>Metazoa</taxon>
        <taxon>Spiralia</taxon>
        <taxon>Lophotrochozoa</taxon>
        <taxon>Mollusca</taxon>
        <taxon>Bivalvia</taxon>
        <taxon>Autobranchia</taxon>
        <taxon>Pteriomorphia</taxon>
        <taxon>Mytilida</taxon>
        <taxon>Mytiloidea</taxon>
        <taxon>Mytilidae</taxon>
        <taxon>Mytilinae</taxon>
        <taxon>Mytilus</taxon>
    </lineage>
</organism>
<dbReference type="Proteomes" id="UP000266721">
    <property type="component" value="Unassembled WGS sequence"/>
</dbReference>
<evidence type="ECO:0000313" key="1">
    <source>
        <dbReference type="EMBL" id="OPL21318.1"/>
    </source>
</evidence>
<gene>
    <name evidence="1" type="ORF">AM593_06822</name>
</gene>
<proteinExistence type="predicted"/>
<feature type="non-terminal residue" evidence="1">
    <location>
        <position position="149"/>
    </location>
</feature>
<dbReference type="AlphaFoldDB" id="A0A3L5TQ44"/>